<dbReference type="EMBL" id="QVEV01000010">
    <property type="protein sequence ID" value="RGC16107.1"/>
    <property type="molecule type" value="Genomic_DNA"/>
</dbReference>
<keyword evidence="1 5" id="KW-0808">Transferase</keyword>
<dbReference type="SUPFAM" id="SSF55729">
    <property type="entry name" value="Acyl-CoA N-acyltransferases (Nat)"/>
    <property type="match status" value="1"/>
</dbReference>
<dbReference type="InterPro" id="IPR051531">
    <property type="entry name" value="N-acetyltransferase"/>
</dbReference>
<sequence>MSLQDYIFEKPVIETEHLILRTMNKSDIDDLKEWISDISLYEYWGKRPSKSEKNPELLFDKSKKSTKSFHWGIVHKQDSKVIGEIWIYLIENNRMAKVAFRLSKQYQGNGLMSEVLKSVIEFCFSKTELQKIWTDVHILNHASYKTLEKVGFQREGHIREGKMVNTYCDYYLYGILKSDYSTS</sequence>
<dbReference type="Pfam" id="PF13302">
    <property type="entry name" value="Acetyltransf_3"/>
    <property type="match status" value="1"/>
</dbReference>
<evidence type="ECO:0000259" key="4">
    <source>
        <dbReference type="PROSITE" id="PS51186"/>
    </source>
</evidence>
<dbReference type="InterPro" id="IPR016181">
    <property type="entry name" value="Acyl_CoA_acyltransferase"/>
</dbReference>
<name>A0A3E2VYJ6_CLOIN</name>
<feature type="domain" description="N-acetyltransferase" evidence="4">
    <location>
        <begin position="18"/>
        <end position="173"/>
    </location>
</feature>
<keyword evidence="2" id="KW-0012">Acyltransferase</keyword>
<comment type="caution">
    <text evidence="5">The sequence shown here is derived from an EMBL/GenBank/DDBJ whole genome shotgun (WGS) entry which is preliminary data.</text>
</comment>
<proteinExistence type="inferred from homology"/>
<dbReference type="PROSITE" id="PS51186">
    <property type="entry name" value="GNAT"/>
    <property type="match status" value="1"/>
</dbReference>
<dbReference type="PANTHER" id="PTHR43792:SF8">
    <property type="entry name" value="[RIBOSOMAL PROTEIN US5]-ALANINE N-ACETYLTRANSFERASE"/>
    <property type="match status" value="1"/>
</dbReference>
<evidence type="ECO:0000256" key="2">
    <source>
        <dbReference type="ARBA" id="ARBA00023315"/>
    </source>
</evidence>
<protein>
    <submittedName>
        <fullName evidence="5">N-acetyltransferase</fullName>
    </submittedName>
</protein>
<dbReference type="GO" id="GO:0016747">
    <property type="term" value="F:acyltransferase activity, transferring groups other than amino-acyl groups"/>
    <property type="evidence" value="ECO:0007669"/>
    <property type="project" value="InterPro"/>
</dbReference>
<dbReference type="Gene3D" id="3.40.630.30">
    <property type="match status" value="1"/>
</dbReference>
<dbReference type="PANTHER" id="PTHR43792">
    <property type="entry name" value="GNAT FAMILY, PUTATIVE (AFU_ORTHOLOGUE AFUA_3G00765)-RELATED-RELATED"/>
    <property type="match status" value="1"/>
</dbReference>
<comment type="similarity">
    <text evidence="3">Belongs to the acetyltransferase family. RimJ subfamily.</text>
</comment>
<organism evidence="5 6">
    <name type="scientific">Clostridium innocuum</name>
    <dbReference type="NCBI Taxonomy" id="1522"/>
    <lineage>
        <taxon>Bacteria</taxon>
        <taxon>Bacillati</taxon>
        <taxon>Bacillota</taxon>
        <taxon>Clostridia</taxon>
        <taxon>Eubacteriales</taxon>
        <taxon>Clostridiaceae</taxon>
        <taxon>Clostridium</taxon>
    </lineage>
</organism>
<evidence type="ECO:0000256" key="1">
    <source>
        <dbReference type="ARBA" id="ARBA00022679"/>
    </source>
</evidence>
<dbReference type="RefSeq" id="WP_117442903.1">
    <property type="nucleotide sequence ID" value="NZ_JAJTIM010000062.1"/>
</dbReference>
<evidence type="ECO:0000313" key="6">
    <source>
        <dbReference type="Proteomes" id="UP000260025"/>
    </source>
</evidence>
<dbReference type="AlphaFoldDB" id="A0A3E2VYJ6"/>
<reference evidence="5 6" key="1">
    <citation type="submission" date="2018-08" db="EMBL/GenBank/DDBJ databases">
        <title>A genome reference for cultivated species of the human gut microbiota.</title>
        <authorList>
            <person name="Zou Y."/>
            <person name="Xue W."/>
            <person name="Luo G."/>
        </authorList>
    </citation>
    <scope>NUCLEOTIDE SEQUENCE [LARGE SCALE GENOMIC DNA]</scope>
    <source>
        <strain evidence="5 6">OF01-2LB</strain>
    </source>
</reference>
<dbReference type="OrthoDB" id="9795206at2"/>
<dbReference type="InterPro" id="IPR000182">
    <property type="entry name" value="GNAT_dom"/>
</dbReference>
<dbReference type="Proteomes" id="UP000260025">
    <property type="component" value="Unassembled WGS sequence"/>
</dbReference>
<accession>A0A3E2VYJ6</accession>
<gene>
    <name evidence="5" type="ORF">DXA38_09015</name>
</gene>
<evidence type="ECO:0000256" key="3">
    <source>
        <dbReference type="ARBA" id="ARBA00038502"/>
    </source>
</evidence>
<evidence type="ECO:0000313" key="5">
    <source>
        <dbReference type="EMBL" id="RGC16107.1"/>
    </source>
</evidence>